<dbReference type="InterPro" id="IPR029060">
    <property type="entry name" value="PIN-like_dom_sf"/>
</dbReference>
<proteinExistence type="predicted"/>
<evidence type="ECO:0000313" key="3">
    <source>
        <dbReference type="EMBL" id="KAK9500403.1"/>
    </source>
</evidence>
<keyword evidence="4" id="KW-1185">Reference proteome</keyword>
<evidence type="ECO:0000256" key="1">
    <source>
        <dbReference type="SAM" id="MobiDB-lite"/>
    </source>
</evidence>
<gene>
    <name evidence="3" type="ORF">O3M35_001677</name>
</gene>
<dbReference type="GO" id="GO:0005634">
    <property type="term" value="C:nucleus"/>
    <property type="evidence" value="ECO:0007669"/>
    <property type="project" value="TreeGrafter"/>
</dbReference>
<dbReference type="PANTHER" id="PTHR16161:SF0">
    <property type="entry name" value="TRANSCRIPTIONAL PROTEIN SWT1"/>
    <property type="match status" value="1"/>
</dbReference>
<dbReference type="CDD" id="cd18727">
    <property type="entry name" value="PIN_Swt1-like"/>
    <property type="match status" value="1"/>
</dbReference>
<dbReference type="SMART" id="SM00670">
    <property type="entry name" value="PINc"/>
    <property type="match status" value="1"/>
</dbReference>
<protein>
    <recommendedName>
        <fullName evidence="2">PIN domain-containing protein</fullName>
    </recommendedName>
</protein>
<name>A0AAW1CU95_9HEMI</name>
<dbReference type="Gene3D" id="3.40.50.1010">
    <property type="entry name" value="5'-nuclease"/>
    <property type="match status" value="1"/>
</dbReference>
<feature type="domain" description="PIN" evidence="2">
    <location>
        <begin position="440"/>
        <end position="560"/>
    </location>
</feature>
<dbReference type="EMBL" id="JAPXFL010000010">
    <property type="protein sequence ID" value="KAK9500403.1"/>
    <property type="molecule type" value="Genomic_DNA"/>
</dbReference>
<evidence type="ECO:0000259" key="2">
    <source>
        <dbReference type="SMART" id="SM00670"/>
    </source>
</evidence>
<feature type="region of interest" description="Disordered" evidence="1">
    <location>
        <begin position="72"/>
        <end position="113"/>
    </location>
</feature>
<dbReference type="InterPro" id="IPR052626">
    <property type="entry name" value="SWT1_Regulator"/>
</dbReference>
<feature type="compositionally biased region" description="Basic and acidic residues" evidence="1">
    <location>
        <begin position="103"/>
        <end position="113"/>
    </location>
</feature>
<accession>A0AAW1CU95</accession>
<dbReference type="PANTHER" id="PTHR16161">
    <property type="entry name" value="TRANSCRIPTIONAL PROTEIN SWT1"/>
    <property type="match status" value="1"/>
</dbReference>
<feature type="region of interest" description="Disordered" evidence="1">
    <location>
        <begin position="146"/>
        <end position="175"/>
    </location>
</feature>
<dbReference type="SUPFAM" id="SSF88723">
    <property type="entry name" value="PIN domain-like"/>
    <property type="match status" value="1"/>
</dbReference>
<feature type="compositionally biased region" description="Polar residues" evidence="1">
    <location>
        <begin position="146"/>
        <end position="155"/>
    </location>
</feature>
<dbReference type="Pfam" id="PF13638">
    <property type="entry name" value="PIN_4"/>
    <property type="match status" value="1"/>
</dbReference>
<evidence type="ECO:0000313" key="4">
    <source>
        <dbReference type="Proteomes" id="UP001461498"/>
    </source>
</evidence>
<reference evidence="3 4" key="1">
    <citation type="submission" date="2022-12" db="EMBL/GenBank/DDBJ databases">
        <title>Chromosome-level genome assembly of true bugs.</title>
        <authorList>
            <person name="Ma L."/>
            <person name="Li H."/>
        </authorList>
    </citation>
    <scope>NUCLEOTIDE SEQUENCE [LARGE SCALE GENOMIC DNA]</scope>
    <source>
        <strain evidence="3">Lab_2022b</strain>
    </source>
</reference>
<feature type="compositionally biased region" description="Basic and acidic residues" evidence="1">
    <location>
        <begin position="72"/>
        <end position="90"/>
    </location>
</feature>
<organism evidence="3 4">
    <name type="scientific">Rhynocoris fuscipes</name>
    <dbReference type="NCBI Taxonomy" id="488301"/>
    <lineage>
        <taxon>Eukaryota</taxon>
        <taxon>Metazoa</taxon>
        <taxon>Ecdysozoa</taxon>
        <taxon>Arthropoda</taxon>
        <taxon>Hexapoda</taxon>
        <taxon>Insecta</taxon>
        <taxon>Pterygota</taxon>
        <taxon>Neoptera</taxon>
        <taxon>Paraneoptera</taxon>
        <taxon>Hemiptera</taxon>
        <taxon>Heteroptera</taxon>
        <taxon>Panheteroptera</taxon>
        <taxon>Cimicomorpha</taxon>
        <taxon>Reduviidae</taxon>
        <taxon>Harpactorinae</taxon>
        <taxon>Harpactorini</taxon>
        <taxon>Rhynocoris</taxon>
    </lineage>
</organism>
<dbReference type="InterPro" id="IPR002716">
    <property type="entry name" value="PIN_dom"/>
</dbReference>
<dbReference type="Proteomes" id="UP001461498">
    <property type="component" value="Unassembled WGS sequence"/>
</dbReference>
<sequence length="592" mass="67447">MHILARMDSKRFRHNVEETRNNKKTTYGGRTPAQIRLERIKQQLRDAVRAKEAKARLPVTKCETSQVVTISKMDKKESSAVNKAKSDPPREKKKRGKTLVQGRLEKYQHNNNNNKKEDMVHAISSHSKKVDKKSKKETINSAIKSFMNKVSSHSGRSNEERTASEGNTYASSRSEHNVRNKINYVQPPCQTNVIKSSVTNKSNLIAQKNESKMAKPDEINRNVYTCRTNMAKPNEINRNDYKCQTNMAKSNEINRNDYKCQTNMAKTNVNKAGPVNSSKEIIKNNNTTSNKRKILKAKSTKETTPNKDNSVVKNVNLLPNLYKRKPVDNNAISTILNKKKVKAQTEKTPVKGLNTIRKAIMHLNEVNSTNKFDQNISNEIEDKSNISEDIEDMEWEPVCPDITSELKTVRNAVINDEFVEMMDWQESVLDIDKVPDNNIIHYVIDSNIFISSLEIVKKIKESDGENIIVVPWQVLKELDSLKKGSTSNVAMCARKAIQYLLSCQNNHTSNVVWQTQKQANQHCQYFTVEIPDDHIIKCCFQLSSSGHNVVLLSNDKNLRLKASVHNIATISDEKLLEKMAFDVKKSGDLIFF</sequence>
<comment type="caution">
    <text evidence="3">The sequence shown here is derived from an EMBL/GenBank/DDBJ whole genome shotgun (WGS) entry which is preliminary data.</text>
</comment>
<dbReference type="AlphaFoldDB" id="A0AAW1CU95"/>